<gene>
    <name evidence="1" type="ORF">IPU22_05120</name>
</gene>
<name>A0AAQ0IH69_9STAP</name>
<dbReference type="Proteomes" id="UP000675994">
    <property type="component" value="Chromosome"/>
</dbReference>
<dbReference type="RefSeq" id="WP_212575344.1">
    <property type="nucleotide sequence ID" value="NZ_CP063367.1"/>
</dbReference>
<proteinExistence type="predicted"/>
<dbReference type="AlphaFoldDB" id="A0AAQ0IH69"/>
<evidence type="ECO:0000313" key="2">
    <source>
        <dbReference type="Proteomes" id="UP000675994"/>
    </source>
</evidence>
<protein>
    <submittedName>
        <fullName evidence="1">Uncharacterized protein</fullName>
    </submittedName>
</protein>
<sequence>MIKRIKGLQRDTLIYLDKNLSQRQRELKKSIDKSTSESKLSYAEINEVLYLIDREQQYLANHRR</sequence>
<dbReference type="EMBL" id="CP063367">
    <property type="protein sequence ID" value="QUM70294.1"/>
    <property type="molecule type" value="Genomic_DNA"/>
</dbReference>
<organism evidence="1 2">
    <name type="scientific">Staphylococcus delphini</name>
    <dbReference type="NCBI Taxonomy" id="53344"/>
    <lineage>
        <taxon>Bacteria</taxon>
        <taxon>Bacillati</taxon>
        <taxon>Bacillota</taxon>
        <taxon>Bacilli</taxon>
        <taxon>Bacillales</taxon>
        <taxon>Staphylococcaceae</taxon>
        <taxon>Staphylococcus</taxon>
        <taxon>Staphylococcus intermedius group</taxon>
    </lineage>
</organism>
<reference evidence="1" key="1">
    <citation type="journal article" date="2021" name="Front. Microbiol.">
        <title>Presence and Characterization of a Novel cfr-Carrying Tn558 Transposon Derivative in Staphylococcus delphini Isolated From Retail Food.</title>
        <authorList>
            <person name="Zhang F."/>
            <person name="Wu S."/>
            <person name="Huang J."/>
            <person name="Yang R."/>
            <person name="Zhang J."/>
            <person name="Lei T."/>
            <person name="Dai J."/>
            <person name="Ding Y."/>
            <person name="Xue L."/>
            <person name="Wang J."/>
            <person name="Chen M."/>
            <person name="Wu Q."/>
        </authorList>
    </citation>
    <scope>NUCLEOTIDE SEQUENCE</scope>
    <source>
        <strain evidence="1">2794-1</strain>
    </source>
</reference>
<accession>A0AAQ0IH69</accession>
<evidence type="ECO:0000313" key="1">
    <source>
        <dbReference type="EMBL" id="QUM70294.1"/>
    </source>
</evidence>